<dbReference type="SUPFAM" id="SSF54826">
    <property type="entry name" value="Enolase N-terminal domain-like"/>
    <property type="match status" value="1"/>
</dbReference>
<evidence type="ECO:0000313" key="8">
    <source>
        <dbReference type="Proteomes" id="UP000576087"/>
    </source>
</evidence>
<dbReference type="InterPro" id="IPR013341">
    <property type="entry name" value="Mandelate_racemase_N_dom"/>
</dbReference>
<keyword evidence="1 4" id="KW-0456">Lyase</keyword>
<dbReference type="SMART" id="SM00922">
    <property type="entry name" value="MR_MLE"/>
    <property type="match status" value="1"/>
</dbReference>
<keyword evidence="7" id="KW-1185">Reference proteome</keyword>
<dbReference type="InterPro" id="IPR018110">
    <property type="entry name" value="Mandel_Rmase/mucon_lact_enz_CS"/>
</dbReference>
<dbReference type="EC" id="4.2.1.6" evidence="4"/>
<feature type="domain" description="Mandelate racemase/muconate lactonizing enzyme C-terminal" evidence="2">
    <location>
        <begin position="123"/>
        <end position="233"/>
    </location>
</feature>
<dbReference type="GO" id="GO:0009063">
    <property type="term" value="P:amino acid catabolic process"/>
    <property type="evidence" value="ECO:0007669"/>
    <property type="project" value="InterPro"/>
</dbReference>
<dbReference type="InterPro" id="IPR013342">
    <property type="entry name" value="Mandelate_racemase_C"/>
</dbReference>
<dbReference type="Gene3D" id="3.30.390.10">
    <property type="entry name" value="Enolase-like, N-terminal domain"/>
    <property type="match status" value="1"/>
</dbReference>
<dbReference type="Proteomes" id="UP000524535">
    <property type="component" value="Unassembled WGS sequence"/>
</dbReference>
<comment type="caution">
    <text evidence="4">The sequence shown here is derived from an EMBL/GenBank/DDBJ whole genome shotgun (WGS) entry which is preliminary data.</text>
</comment>
<dbReference type="Gene3D" id="3.20.20.120">
    <property type="entry name" value="Enolase-like C-terminal domain"/>
    <property type="match status" value="1"/>
</dbReference>
<dbReference type="GO" id="GO:0000287">
    <property type="term" value="F:magnesium ion binding"/>
    <property type="evidence" value="ECO:0007669"/>
    <property type="project" value="UniProtKB-ARBA"/>
</dbReference>
<proteinExistence type="predicted"/>
<dbReference type="GO" id="GO:0008869">
    <property type="term" value="F:galactonate dehydratase activity"/>
    <property type="evidence" value="ECO:0007669"/>
    <property type="project" value="UniProtKB-EC"/>
</dbReference>
<dbReference type="PROSITE" id="PS00908">
    <property type="entry name" value="MR_MLE_1"/>
    <property type="match status" value="1"/>
</dbReference>
<dbReference type="InterPro" id="IPR034593">
    <property type="entry name" value="DgoD-like"/>
</dbReference>
<dbReference type="Proteomes" id="UP000520770">
    <property type="component" value="Unassembled WGS sequence"/>
</dbReference>
<dbReference type="SFLD" id="SFLDS00001">
    <property type="entry name" value="Enolase"/>
    <property type="match status" value="1"/>
</dbReference>
<dbReference type="CDD" id="cd03316">
    <property type="entry name" value="MR_like"/>
    <property type="match status" value="1"/>
</dbReference>
<dbReference type="EMBL" id="JACIGY010000007">
    <property type="protein sequence ID" value="MBB4413785.1"/>
    <property type="molecule type" value="Genomic_DNA"/>
</dbReference>
<dbReference type="Pfam" id="PF13378">
    <property type="entry name" value="MR_MLE_C"/>
    <property type="match status" value="1"/>
</dbReference>
<dbReference type="EMBL" id="JACIGW010000006">
    <property type="protein sequence ID" value="MBB4350590.1"/>
    <property type="molecule type" value="Genomic_DNA"/>
</dbReference>
<dbReference type="Pfam" id="PF02746">
    <property type="entry name" value="MR_MLE_N"/>
    <property type="match status" value="1"/>
</dbReference>
<sequence length="387" mass="42428">MKITSVEPIFADIFLFVRITTDKGIVGYGECGTWGHYDAAAAAIQRFGRFLEGQDPTTIERHWNVMLRANHYTGAAINGAVSAIDMALWDIKGKALGVPVHELLGGRMRDRVRLYAWVKGRSADEFVEQAQMRKEQGFTAIGHLNPLMDDADSVHYRSHASQMQAGAELVERVRKAVGLEVDICLELHRRLSVPEAITLARLVEPSLPLFYEDPVKPASIPAMARVAEKIAIPIATGERFINIQQFQELLDTRAAEYLRVSVGVCGGITAAKKIAAMAEASDAQIVPHNPVGPIGLAACLQIDAVIPNFAIQEYPLGTPHIDQRTGLAGEDMLVDFPKAEGGFLAIPDGPGLGVELRPGFEEKFPRRERPIQNIKMRAHFDGSVVDH</sequence>
<dbReference type="NCBIfam" id="NF010624">
    <property type="entry name" value="PRK14017.1"/>
    <property type="match status" value="1"/>
</dbReference>
<evidence type="ECO:0000256" key="1">
    <source>
        <dbReference type="ARBA" id="ARBA00023239"/>
    </source>
</evidence>
<dbReference type="InterPro" id="IPR029065">
    <property type="entry name" value="Enolase_C-like"/>
</dbReference>
<dbReference type="PANTHER" id="PTHR48080">
    <property type="entry name" value="D-GALACTONATE DEHYDRATASE-RELATED"/>
    <property type="match status" value="1"/>
</dbReference>
<name>A0A7W6XCH0_9HYPH</name>
<dbReference type="PANTHER" id="PTHR48080:SF2">
    <property type="entry name" value="D-GALACTONATE DEHYDRATASE"/>
    <property type="match status" value="1"/>
</dbReference>
<dbReference type="InterPro" id="IPR036849">
    <property type="entry name" value="Enolase-like_C_sf"/>
</dbReference>
<dbReference type="InterPro" id="IPR029017">
    <property type="entry name" value="Enolase-like_N"/>
</dbReference>
<evidence type="ECO:0000313" key="3">
    <source>
        <dbReference type="EMBL" id="MBB4350590.1"/>
    </source>
</evidence>
<evidence type="ECO:0000313" key="5">
    <source>
        <dbReference type="EMBL" id="MBB4448400.1"/>
    </source>
</evidence>
<reference evidence="6 7" key="1">
    <citation type="submission" date="2020-08" db="EMBL/GenBank/DDBJ databases">
        <title>Genomic Encyclopedia of Type Strains, Phase IV (KMG-V): Genome sequencing to study the core and pangenomes of soil and plant-associated prokaryotes.</title>
        <authorList>
            <person name="Whitman W."/>
        </authorList>
    </citation>
    <scope>NUCLEOTIDE SEQUENCE [LARGE SCALE GENOMIC DNA]</scope>
    <source>
        <strain evidence="4 7">SEMIA 444</strain>
        <strain evidence="3 6">SEMIA 448</strain>
        <strain evidence="5 8">SEMIA 452</strain>
    </source>
</reference>
<evidence type="ECO:0000259" key="2">
    <source>
        <dbReference type="SMART" id="SM00922"/>
    </source>
</evidence>
<evidence type="ECO:0000313" key="7">
    <source>
        <dbReference type="Proteomes" id="UP000524535"/>
    </source>
</evidence>
<protein>
    <submittedName>
        <fullName evidence="4">Galactonate dehydratase</fullName>
        <ecNumber evidence="4">4.2.1.6</ecNumber>
    </submittedName>
</protein>
<organism evidence="4 7">
    <name type="scientific">Aliirhizobium cellulosilyticum</name>
    <dbReference type="NCBI Taxonomy" id="393664"/>
    <lineage>
        <taxon>Bacteria</taxon>
        <taxon>Pseudomonadati</taxon>
        <taxon>Pseudomonadota</taxon>
        <taxon>Alphaproteobacteria</taxon>
        <taxon>Hyphomicrobiales</taxon>
        <taxon>Rhizobiaceae</taxon>
        <taxon>Aliirhizobium</taxon>
    </lineage>
</organism>
<evidence type="ECO:0000313" key="4">
    <source>
        <dbReference type="EMBL" id="MBB4413785.1"/>
    </source>
</evidence>
<dbReference type="Proteomes" id="UP000576087">
    <property type="component" value="Unassembled WGS sequence"/>
</dbReference>
<dbReference type="EMBL" id="JACIHM010000007">
    <property type="protein sequence ID" value="MBB4448400.1"/>
    <property type="molecule type" value="Genomic_DNA"/>
</dbReference>
<gene>
    <name evidence="4" type="ORF">GGE31_004323</name>
    <name evidence="3" type="ORF">GGE33_004364</name>
    <name evidence="5" type="ORF">GGE35_004246</name>
</gene>
<dbReference type="RefSeq" id="WP_183686605.1">
    <property type="nucleotide sequence ID" value="NZ_JACIGW010000006.1"/>
</dbReference>
<dbReference type="SUPFAM" id="SSF51604">
    <property type="entry name" value="Enolase C-terminal domain-like"/>
    <property type="match status" value="1"/>
</dbReference>
<evidence type="ECO:0000313" key="6">
    <source>
        <dbReference type="Proteomes" id="UP000520770"/>
    </source>
</evidence>
<dbReference type="AlphaFoldDB" id="A0A7W6XCH0"/>
<accession>A0A7W6XCH0</accession>